<feature type="signal peptide" evidence="5">
    <location>
        <begin position="1"/>
        <end position="21"/>
    </location>
</feature>
<evidence type="ECO:0000259" key="6">
    <source>
        <dbReference type="Pfam" id="PF13442"/>
    </source>
</evidence>
<dbReference type="GO" id="GO:0046872">
    <property type="term" value="F:metal ion binding"/>
    <property type="evidence" value="ECO:0007669"/>
    <property type="project" value="UniProtKB-KW"/>
</dbReference>
<feature type="region of interest" description="Disordered" evidence="4">
    <location>
        <begin position="148"/>
        <end position="172"/>
    </location>
</feature>
<evidence type="ECO:0000256" key="2">
    <source>
        <dbReference type="ARBA" id="ARBA00022723"/>
    </source>
</evidence>
<keyword evidence="3" id="KW-0408">Iron</keyword>
<dbReference type="NCBIfam" id="TIGR03874">
    <property type="entry name" value="4cys_cytochr"/>
    <property type="match status" value="1"/>
</dbReference>
<keyword evidence="5" id="KW-0732">Signal</keyword>
<dbReference type="AlphaFoldDB" id="A0A4V6YUI5"/>
<protein>
    <submittedName>
        <fullName evidence="7">C-type cytochrome, methanol metabolism-related</fullName>
    </submittedName>
</protein>
<dbReference type="GO" id="GO:0020037">
    <property type="term" value="F:heme binding"/>
    <property type="evidence" value="ECO:0007669"/>
    <property type="project" value="InterPro"/>
</dbReference>
<feature type="chain" id="PRO_5020492753" evidence="5">
    <location>
        <begin position="22"/>
        <end position="172"/>
    </location>
</feature>
<dbReference type="KEGG" id="mtun:MTUNDRAET4_2070"/>
<evidence type="ECO:0000313" key="7">
    <source>
        <dbReference type="EMBL" id="VFU08963.1"/>
    </source>
</evidence>
<dbReference type="GO" id="GO:0009055">
    <property type="term" value="F:electron transfer activity"/>
    <property type="evidence" value="ECO:0007669"/>
    <property type="project" value="InterPro"/>
</dbReference>
<dbReference type="InterPro" id="IPR036909">
    <property type="entry name" value="Cyt_c-like_dom_sf"/>
</dbReference>
<proteinExistence type="predicted"/>
<keyword evidence="1" id="KW-0349">Heme</keyword>
<keyword evidence="2" id="KW-0479">Metal-binding</keyword>
<dbReference type="OrthoDB" id="5770300at2"/>
<evidence type="ECO:0000256" key="1">
    <source>
        <dbReference type="ARBA" id="ARBA00022617"/>
    </source>
</evidence>
<evidence type="ECO:0000256" key="3">
    <source>
        <dbReference type="ARBA" id="ARBA00023004"/>
    </source>
</evidence>
<feature type="domain" description="Cytochrome c" evidence="6">
    <location>
        <begin position="64"/>
        <end position="125"/>
    </location>
</feature>
<reference evidence="7 8" key="1">
    <citation type="submission" date="2019-03" db="EMBL/GenBank/DDBJ databases">
        <authorList>
            <person name="Kox A.R. M."/>
        </authorList>
    </citation>
    <scope>NUCLEOTIDE SEQUENCE [LARGE SCALE GENOMIC DNA]</scope>
    <source>
        <strain evidence="7">MTUNDRAET4 annotated genome</strain>
    </source>
</reference>
<accession>A0A4V6YUI5</accession>
<dbReference type="InterPro" id="IPR022411">
    <property type="entry name" value="C-typ_cyt_methanol_metab-rel"/>
</dbReference>
<name>A0A4V6YUI5_METTU</name>
<dbReference type="InterPro" id="IPR009056">
    <property type="entry name" value="Cyt_c-like_dom"/>
</dbReference>
<dbReference type="EMBL" id="LR536450">
    <property type="protein sequence ID" value="VFU08963.1"/>
    <property type="molecule type" value="Genomic_DNA"/>
</dbReference>
<dbReference type="SUPFAM" id="SSF46626">
    <property type="entry name" value="Cytochrome c"/>
    <property type="match status" value="1"/>
</dbReference>
<organism evidence="7 8">
    <name type="scientific">Methylocella tundrae</name>
    <dbReference type="NCBI Taxonomy" id="227605"/>
    <lineage>
        <taxon>Bacteria</taxon>
        <taxon>Pseudomonadati</taxon>
        <taxon>Pseudomonadota</taxon>
        <taxon>Alphaproteobacteria</taxon>
        <taxon>Hyphomicrobiales</taxon>
        <taxon>Beijerinckiaceae</taxon>
        <taxon>Methylocella</taxon>
    </lineage>
</organism>
<dbReference type="Pfam" id="PF13442">
    <property type="entry name" value="Cytochrome_CBB3"/>
    <property type="match status" value="1"/>
</dbReference>
<evidence type="ECO:0000256" key="5">
    <source>
        <dbReference type="SAM" id="SignalP"/>
    </source>
</evidence>
<gene>
    <name evidence="7" type="ORF">MTUNDRAET4_2070</name>
</gene>
<dbReference type="Proteomes" id="UP000294360">
    <property type="component" value="Chromosome"/>
</dbReference>
<sequence length="172" mass="18573">MKITALLRCLLAGGFVVAASAARSDGAGDPTPVSSTDGQYFDKDGNPTYKIGKDGKVDWYTFIGYRMYGANCLQCHGPDALGSSYAPSLVDSLKSLSTQQVLGTIIGGKRDVTAAQDLVMPSFGENKNVMCYLNPIYTYLRARSDGALGRERPSNHEAKPADWEKTVDDCFK</sequence>
<dbReference type="RefSeq" id="WP_134489121.1">
    <property type="nucleotide sequence ID" value="NZ_CP139089.1"/>
</dbReference>
<evidence type="ECO:0000256" key="4">
    <source>
        <dbReference type="SAM" id="MobiDB-lite"/>
    </source>
</evidence>
<dbReference type="Gene3D" id="1.10.760.10">
    <property type="entry name" value="Cytochrome c-like domain"/>
    <property type="match status" value="1"/>
</dbReference>
<evidence type="ECO:0000313" key="8">
    <source>
        <dbReference type="Proteomes" id="UP000294360"/>
    </source>
</evidence>